<evidence type="ECO:0000256" key="24">
    <source>
        <dbReference type="RuleBase" id="RU000369"/>
    </source>
</evidence>
<name>A0A343YVC3_9HYME</name>
<dbReference type="GO" id="GO:0046872">
    <property type="term" value="F:metal ion binding"/>
    <property type="evidence" value="ECO:0007669"/>
    <property type="project" value="UniProtKB-KW"/>
</dbReference>
<geneLocation type="mitochondrion" evidence="27"/>
<feature type="transmembrane region" description="Helical" evidence="25">
    <location>
        <begin position="12"/>
        <end position="35"/>
    </location>
</feature>
<reference evidence="27" key="1">
    <citation type="submission" date="2017-10" db="EMBL/GenBank/DDBJ databases">
        <title>Mitogenomes of tropical arthropods.</title>
        <authorList>
            <person name="Pires Paula D."/>
            <person name="Coiti Togawa R."/>
        </authorList>
    </citation>
    <scope>NUCLEOTIDE SEQUENCE</scope>
</reference>
<keyword evidence="17 24" id="KW-0249">Electron transport</keyword>
<feature type="transmembrane region" description="Helical" evidence="25">
    <location>
        <begin position="55"/>
        <end position="81"/>
    </location>
</feature>
<evidence type="ECO:0000256" key="23">
    <source>
        <dbReference type="ARBA" id="ARBA00049512"/>
    </source>
</evidence>
<evidence type="ECO:0000256" key="5">
    <source>
        <dbReference type="ARBA" id="ARBA00009578"/>
    </source>
</evidence>
<feature type="transmembrane region" description="Helical" evidence="25">
    <location>
        <begin position="337"/>
        <end position="357"/>
    </location>
</feature>
<feature type="transmembrane region" description="Helical" evidence="25">
    <location>
        <begin position="228"/>
        <end position="253"/>
    </location>
</feature>
<evidence type="ECO:0000313" key="27">
    <source>
        <dbReference type="EMBL" id="AWN56200.1"/>
    </source>
</evidence>
<evidence type="ECO:0000256" key="20">
    <source>
        <dbReference type="ARBA" id="ARBA00023008"/>
    </source>
</evidence>
<feature type="transmembrane region" description="Helical" evidence="25">
    <location>
        <begin position="144"/>
        <end position="169"/>
    </location>
</feature>
<dbReference type="Gene3D" id="1.20.210.10">
    <property type="entry name" value="Cytochrome c oxidase-like, subunit I domain"/>
    <property type="match status" value="1"/>
</dbReference>
<evidence type="ECO:0000256" key="12">
    <source>
        <dbReference type="ARBA" id="ARBA00022692"/>
    </source>
</evidence>
<dbReference type="UniPathway" id="UPA00705"/>
<feature type="transmembrane region" description="Helical" evidence="25">
    <location>
        <begin position="412"/>
        <end position="434"/>
    </location>
</feature>
<dbReference type="GO" id="GO:0045277">
    <property type="term" value="C:respiratory chain complex IV"/>
    <property type="evidence" value="ECO:0007669"/>
    <property type="project" value="InterPro"/>
</dbReference>
<dbReference type="EMBL" id="MG253265">
    <property type="protein sequence ID" value="AWN56200.1"/>
    <property type="molecule type" value="Genomic_DNA"/>
</dbReference>
<comment type="function">
    <text evidence="24">Component of the cytochrome c oxidase, the last enzyme in the mitochondrial electron transport chain which drives oxidative phosphorylation. The respiratory chain contains 3 multisubunit complexes succinate dehydrogenase (complex II, CII), ubiquinol-cytochrome c oxidoreductase (cytochrome b-c1 complex, complex III, CIII) and cytochrome c oxidase (complex IV, CIV), that cooperate to transfer electrons derived from NADH and succinate to molecular oxygen, creating an electrochemical gradient over the inner membrane that drives transmembrane transport and the ATP synthase. Cytochrome c oxidase is the component of the respiratory chain that catalyzes the reduction of oxygen to water. Electrons originating from reduced cytochrome c in the intermembrane space (IMS) are transferred via the dinuclear copper A center (CU(A)) of subunit 2 and heme A of subunit 1 to the active site in subunit 1, a binuclear center (BNC) formed by heme A3 and copper B (CU(B)). The BNC reduces molecular oxygen to 2 water molecules using 4 electrons from cytochrome c in the IMS and 4 protons from the mitochondrial matrix.</text>
</comment>
<dbReference type="InterPro" id="IPR000883">
    <property type="entry name" value="Cyt_C_Oxase_1"/>
</dbReference>
<evidence type="ECO:0000256" key="11">
    <source>
        <dbReference type="ARBA" id="ARBA00022660"/>
    </source>
</evidence>
<evidence type="ECO:0000256" key="14">
    <source>
        <dbReference type="ARBA" id="ARBA00022792"/>
    </source>
</evidence>
<dbReference type="CDD" id="cd01663">
    <property type="entry name" value="Cyt_c_Oxidase_I"/>
    <property type="match status" value="1"/>
</dbReference>
<keyword evidence="14 24" id="KW-0999">Mitochondrion inner membrane</keyword>
<keyword evidence="10 24" id="KW-0349">Heme</keyword>
<feature type="transmembrane region" description="Helical" evidence="25">
    <location>
        <begin position="181"/>
        <end position="208"/>
    </location>
</feature>
<keyword evidence="12 24" id="KW-0812">Transmembrane</keyword>
<evidence type="ECO:0000256" key="13">
    <source>
        <dbReference type="ARBA" id="ARBA00022723"/>
    </source>
</evidence>
<comment type="catalytic activity">
    <reaction evidence="23">
        <text>4 Fe(II)-[cytochrome c] + O2 + 8 H(+)(in) = 4 Fe(III)-[cytochrome c] + 2 H2O + 4 H(+)(out)</text>
        <dbReference type="Rhea" id="RHEA:11436"/>
        <dbReference type="Rhea" id="RHEA-COMP:10350"/>
        <dbReference type="Rhea" id="RHEA-COMP:14399"/>
        <dbReference type="ChEBI" id="CHEBI:15377"/>
        <dbReference type="ChEBI" id="CHEBI:15378"/>
        <dbReference type="ChEBI" id="CHEBI:15379"/>
        <dbReference type="ChEBI" id="CHEBI:29033"/>
        <dbReference type="ChEBI" id="CHEBI:29034"/>
        <dbReference type="EC" id="7.1.1.9"/>
    </reaction>
    <physiologicalReaction direction="left-to-right" evidence="23">
        <dbReference type="Rhea" id="RHEA:11437"/>
    </physiologicalReaction>
</comment>
<keyword evidence="20 24" id="KW-0186">Copper</keyword>
<comment type="pathway">
    <text evidence="4 24">Energy metabolism; oxidative phosphorylation.</text>
</comment>
<evidence type="ECO:0000256" key="7">
    <source>
        <dbReference type="ARBA" id="ARBA00012949"/>
    </source>
</evidence>
<dbReference type="PROSITE" id="PS50855">
    <property type="entry name" value="COX1"/>
    <property type="match status" value="1"/>
</dbReference>
<evidence type="ECO:0000256" key="4">
    <source>
        <dbReference type="ARBA" id="ARBA00004673"/>
    </source>
</evidence>
<feature type="transmembrane region" description="Helical" evidence="25">
    <location>
        <begin position="102"/>
        <end position="124"/>
    </location>
</feature>
<dbReference type="GO" id="GO:0005743">
    <property type="term" value="C:mitochondrial inner membrane"/>
    <property type="evidence" value="ECO:0007669"/>
    <property type="project" value="UniProtKB-SubCell"/>
</dbReference>
<dbReference type="GO" id="GO:0015990">
    <property type="term" value="P:electron transport coupled proton transport"/>
    <property type="evidence" value="ECO:0007669"/>
    <property type="project" value="TreeGrafter"/>
</dbReference>
<keyword evidence="9 24" id="KW-0813">Transport</keyword>
<accession>A0A343YVC3</accession>
<dbReference type="Pfam" id="PF00115">
    <property type="entry name" value="COX1"/>
    <property type="match status" value="1"/>
</dbReference>
<comment type="subcellular location">
    <subcellularLocation>
        <location evidence="3 24">Mitochondrion inner membrane</location>
        <topology evidence="3 24">Multi-pass membrane protein</topology>
    </subcellularLocation>
</comment>
<evidence type="ECO:0000256" key="9">
    <source>
        <dbReference type="ARBA" id="ARBA00022448"/>
    </source>
</evidence>
<dbReference type="PROSITE" id="PS00077">
    <property type="entry name" value="COX1_CUB"/>
    <property type="match status" value="1"/>
</dbReference>
<evidence type="ECO:0000256" key="16">
    <source>
        <dbReference type="ARBA" id="ARBA00022967"/>
    </source>
</evidence>
<dbReference type="InterPro" id="IPR023616">
    <property type="entry name" value="Cyt_c_oxase-like_su1_dom"/>
</dbReference>
<evidence type="ECO:0000256" key="10">
    <source>
        <dbReference type="ARBA" id="ARBA00022617"/>
    </source>
</evidence>
<keyword evidence="15" id="KW-0460">Magnesium</keyword>
<evidence type="ECO:0000256" key="19">
    <source>
        <dbReference type="ARBA" id="ARBA00023004"/>
    </source>
</evidence>
<evidence type="ECO:0000256" key="3">
    <source>
        <dbReference type="ARBA" id="ARBA00004448"/>
    </source>
</evidence>
<protein>
    <recommendedName>
        <fullName evidence="8 24">Cytochrome c oxidase subunit 1</fullName>
        <ecNumber evidence="7 24">7.1.1.9</ecNumber>
    </recommendedName>
</protein>
<evidence type="ECO:0000256" key="18">
    <source>
        <dbReference type="ARBA" id="ARBA00022989"/>
    </source>
</evidence>
<keyword evidence="19 24" id="KW-0408">Iron</keyword>
<dbReference type="EC" id="7.1.1.9" evidence="7 24"/>
<keyword evidence="13 24" id="KW-0479">Metal-binding</keyword>
<evidence type="ECO:0000256" key="15">
    <source>
        <dbReference type="ARBA" id="ARBA00022842"/>
    </source>
</evidence>
<evidence type="ECO:0000256" key="6">
    <source>
        <dbReference type="ARBA" id="ARBA00011164"/>
    </source>
</evidence>
<feature type="transmembrane region" description="Helical" evidence="25">
    <location>
        <begin position="265"/>
        <end position="289"/>
    </location>
</feature>
<dbReference type="GO" id="GO:0020037">
    <property type="term" value="F:heme binding"/>
    <property type="evidence" value="ECO:0007669"/>
    <property type="project" value="InterPro"/>
</dbReference>
<evidence type="ECO:0000256" key="25">
    <source>
        <dbReference type="SAM" id="Phobius"/>
    </source>
</evidence>
<keyword evidence="22 24" id="KW-0472">Membrane</keyword>
<proteinExistence type="inferred from homology"/>
<feature type="domain" description="Cytochrome oxidase subunit I profile" evidence="26">
    <location>
        <begin position="1"/>
        <end position="510"/>
    </location>
</feature>
<evidence type="ECO:0000256" key="8">
    <source>
        <dbReference type="ARBA" id="ARBA00015947"/>
    </source>
</evidence>
<comment type="cofactor">
    <cofactor evidence="2">
        <name>heme</name>
        <dbReference type="ChEBI" id="CHEBI:30413"/>
    </cofactor>
</comment>
<dbReference type="PANTHER" id="PTHR10422">
    <property type="entry name" value="CYTOCHROME C OXIDASE SUBUNIT 1"/>
    <property type="match status" value="1"/>
</dbReference>
<keyword evidence="11 24" id="KW-0679">Respiratory chain</keyword>
<comment type="cofactor">
    <cofactor evidence="1">
        <name>Cu cation</name>
        <dbReference type="ChEBI" id="CHEBI:23378"/>
    </cofactor>
</comment>
<feature type="transmembrane region" description="Helical" evidence="25">
    <location>
        <begin position="446"/>
        <end position="471"/>
    </location>
</feature>
<comment type="subunit">
    <text evidence="6">Component of the cytochrome c oxidase (complex IV, CIV), a multisubunit enzyme composed of a catalytic core of 3 subunits and several supernumerary subunits. The complex exists as a monomer or a dimer and forms supercomplexes (SCs) in the inner mitochondrial membrane with ubiquinol-cytochrome c oxidoreductase (cytochrome b-c1 complex, complex III, CIII).</text>
</comment>
<evidence type="ECO:0000256" key="21">
    <source>
        <dbReference type="ARBA" id="ARBA00023128"/>
    </source>
</evidence>
<dbReference type="PANTHER" id="PTHR10422:SF18">
    <property type="entry name" value="CYTOCHROME C OXIDASE SUBUNIT 1"/>
    <property type="match status" value="1"/>
</dbReference>
<organism evidence="27">
    <name type="scientific">Dinocampus coccinellae</name>
    <dbReference type="NCBI Taxonomy" id="144245"/>
    <lineage>
        <taxon>Eukaryota</taxon>
        <taxon>Metazoa</taxon>
        <taxon>Ecdysozoa</taxon>
        <taxon>Arthropoda</taxon>
        <taxon>Hexapoda</taxon>
        <taxon>Insecta</taxon>
        <taxon>Pterygota</taxon>
        <taxon>Neoptera</taxon>
        <taxon>Endopterygota</taxon>
        <taxon>Hymenoptera</taxon>
        <taxon>Apocrita</taxon>
        <taxon>Ichneumonoidea</taxon>
        <taxon>Braconidae</taxon>
        <taxon>Euphorinae</taxon>
        <taxon>Dinocampus</taxon>
    </lineage>
</organism>
<dbReference type="InterPro" id="IPR033944">
    <property type="entry name" value="Cyt_c_oxase_su1_dom"/>
</dbReference>
<dbReference type="GO" id="GO:0004129">
    <property type="term" value="F:cytochrome-c oxidase activity"/>
    <property type="evidence" value="ECO:0007669"/>
    <property type="project" value="UniProtKB-EC"/>
</dbReference>
<evidence type="ECO:0000256" key="17">
    <source>
        <dbReference type="ARBA" id="ARBA00022982"/>
    </source>
</evidence>
<feature type="transmembrane region" description="Helical" evidence="25">
    <location>
        <begin position="377"/>
        <end position="400"/>
    </location>
</feature>
<feature type="transmembrane region" description="Helical" evidence="25">
    <location>
        <begin position="301"/>
        <end position="325"/>
    </location>
</feature>
<evidence type="ECO:0000259" key="26">
    <source>
        <dbReference type="PROSITE" id="PS50855"/>
    </source>
</evidence>
<dbReference type="PRINTS" id="PR01165">
    <property type="entry name" value="CYCOXIDASEI"/>
</dbReference>
<keyword evidence="21 24" id="KW-0496">Mitochondrion</keyword>
<evidence type="ECO:0000256" key="1">
    <source>
        <dbReference type="ARBA" id="ARBA00001935"/>
    </source>
</evidence>
<dbReference type="AlphaFoldDB" id="A0A343YVC3"/>
<sequence length="511" mass="57441">MNKWLYSTNHKDIGVLYFLFGMWSGMLGLSLSMIIRFELSTCGSVLGNDQIYNVVVTAHAFVMIFFMVMPIMIGGFGNWLVPMMLGAPDMAFPRMNNMSFWLLPPSIFLMMLSSFLNSGAGTGWTVYPPLSLSMSHGGISVDLAIFSLHLAGISSIMGAVNFISTIFNMRLKGLNLNSVSLFTWSVNITALLLLLSLPVLAGAITMLLSDRNLNTSFFDPMGGGDPILYQHLFWFFGHPEVYILILPGFGIISHMIYNESGKKETFGLLGMIYAMITIGLLGFIVWAHHMFTVGMDVDTRAYFTSATMIIAVPTGIKIFSWLATFSGVKMKFNLTNLWSMGFIFLFTMGGLTGIVLSNSSIDIILHDTYYVVAHFHYVLSMGAVFSILGGFIFWYPLFLGLSLSSKWLKSQFFIMFLGVNLTFFPQHFLGLSGMPRRYSDYPDCYMFWNMISSLGSVISMLGMFYFIYLIWESLVSKRVIVFIKLMSSSIEILQFYPTNEHSYSQIPLINK</sequence>
<dbReference type="SUPFAM" id="SSF81442">
    <property type="entry name" value="Cytochrome c oxidase subunit I-like"/>
    <property type="match status" value="1"/>
</dbReference>
<keyword evidence="16" id="KW-1278">Translocase</keyword>
<dbReference type="InterPro" id="IPR036927">
    <property type="entry name" value="Cyt_c_oxase-like_su1_sf"/>
</dbReference>
<evidence type="ECO:0000256" key="22">
    <source>
        <dbReference type="ARBA" id="ARBA00023136"/>
    </source>
</evidence>
<dbReference type="InterPro" id="IPR023615">
    <property type="entry name" value="Cyt_c_Oxase_su1_BS"/>
</dbReference>
<evidence type="ECO:0000256" key="2">
    <source>
        <dbReference type="ARBA" id="ARBA00001971"/>
    </source>
</evidence>
<dbReference type="FunFam" id="1.20.210.10:FF:000001">
    <property type="entry name" value="Cytochrome c oxidase subunit 1"/>
    <property type="match status" value="1"/>
</dbReference>
<keyword evidence="18 25" id="KW-1133">Transmembrane helix</keyword>
<dbReference type="GO" id="GO:0006123">
    <property type="term" value="P:mitochondrial electron transport, cytochrome c to oxygen"/>
    <property type="evidence" value="ECO:0007669"/>
    <property type="project" value="TreeGrafter"/>
</dbReference>
<comment type="similarity">
    <text evidence="5 24">Belongs to the heme-copper respiratory oxidase family.</text>
</comment>